<feature type="compositionally biased region" description="Basic and acidic residues" evidence="1">
    <location>
        <begin position="97"/>
        <end position="115"/>
    </location>
</feature>
<feature type="region of interest" description="Disordered" evidence="1">
    <location>
        <begin position="97"/>
        <end position="130"/>
    </location>
</feature>
<dbReference type="AlphaFoldDB" id="A0A2N8HF08"/>
<gene>
    <name evidence="2" type="ORF">CXU22_03375</name>
</gene>
<dbReference type="OrthoDB" id="6630498at2"/>
<dbReference type="EMBL" id="PJKA01000006">
    <property type="protein sequence ID" value="PNC18849.1"/>
    <property type="molecule type" value="Genomic_DNA"/>
</dbReference>
<protein>
    <submittedName>
        <fullName evidence="2">Uncharacterized protein</fullName>
    </submittedName>
</protein>
<proteinExistence type="predicted"/>
<feature type="region of interest" description="Disordered" evidence="1">
    <location>
        <begin position="147"/>
        <end position="191"/>
    </location>
</feature>
<accession>A0A2N8HF08</accession>
<feature type="compositionally biased region" description="Basic and acidic residues" evidence="1">
    <location>
        <begin position="156"/>
        <end position="166"/>
    </location>
</feature>
<name>A0A2N8HF08_9BACT</name>
<organism evidence="2 3">
    <name type="scientific">Akkermansia muciniphila</name>
    <dbReference type="NCBI Taxonomy" id="239935"/>
    <lineage>
        <taxon>Bacteria</taxon>
        <taxon>Pseudomonadati</taxon>
        <taxon>Verrucomicrobiota</taxon>
        <taxon>Verrucomicrobiia</taxon>
        <taxon>Verrucomicrobiales</taxon>
        <taxon>Akkermansiaceae</taxon>
        <taxon>Akkermansia</taxon>
    </lineage>
</organism>
<dbReference type="Proteomes" id="UP000236000">
    <property type="component" value="Unassembled WGS sequence"/>
</dbReference>
<evidence type="ECO:0000313" key="2">
    <source>
        <dbReference type="EMBL" id="PNC18849.1"/>
    </source>
</evidence>
<evidence type="ECO:0000313" key="3">
    <source>
        <dbReference type="Proteomes" id="UP000236000"/>
    </source>
</evidence>
<dbReference type="RefSeq" id="WP_102712556.1">
    <property type="nucleotide sequence ID" value="NZ_PJKA01000006.1"/>
</dbReference>
<evidence type="ECO:0000256" key="1">
    <source>
        <dbReference type="SAM" id="MobiDB-lite"/>
    </source>
</evidence>
<sequence>MAVSWIKIEVVLPDKQEVIAMARMLKFKDTDMVVGKLIRLWAWADLQTVDGECVMCTDDFIDRTVFCKGFAKALRSVGWLTGEDGALGFPNFERHNGETAKARAESARRMAKSREAGGQQNGNRKGNRGATDVADYGDCCAGDVAENVQHSPQRKPQPEGELEFKSNKGGGGEISRCMGEMGSGVKSSSPPPPVFPVQLKGEDGRLVPEFVAFVEWVKGVRPGWDVGKLSQREQRAAAQAFLGLQRPVSEVERVAVAEYLAHEPENGKKFDYPPDRELFLTIFQEVVQKAVAWFRRTGRKTPAEREAARKRALVLKLRNDEGMARRLARQFQHSPEEVVAELNALREKYGEEPLNNSELDKIMKGDYEG</sequence>
<reference evidence="2 3" key="1">
    <citation type="journal article" date="2017" name="BMC Genomics">
        <title>Genome sequencing of 39 Akkermansia muciniphila isolates reveals its population structure, genomic and functional diverisity, and global distribution in mammalian gut microbiotas.</title>
        <authorList>
            <person name="Guo X."/>
            <person name="Li S."/>
            <person name="Zhang J."/>
            <person name="Wu F."/>
            <person name="Li X."/>
            <person name="Wu D."/>
            <person name="Zhang M."/>
            <person name="Ou Z."/>
            <person name="Jie Z."/>
            <person name="Yan Q."/>
            <person name="Li P."/>
            <person name="Yi J."/>
            <person name="Peng Y."/>
        </authorList>
    </citation>
    <scope>NUCLEOTIDE SEQUENCE [LARGE SCALE GENOMIC DNA]</scope>
    <source>
        <strain evidence="2 3">GP24</strain>
    </source>
</reference>
<comment type="caution">
    <text evidence="2">The sequence shown here is derived from an EMBL/GenBank/DDBJ whole genome shotgun (WGS) entry which is preliminary data.</text>
</comment>